<name>A0A1D8PBS5_9FLAO</name>
<keyword evidence="4" id="KW-1185">Reference proteome</keyword>
<sequence length="141" mass="15490">MRKFGLSLFLVIFIIFGCSSNDNTIEVVNTISEDEQMEIVDSVTLNGSFVSDAHPTSGEAIANLDEATLSFLNFKTDDGPKLLVYLTTDLNATNFVSLGDLQGIEGDFTYNIPSNTDLSINKYVMIWCVDFSVSFGHAELN</sequence>
<organism evidence="3 4">
    <name type="scientific">Urechidicola croceus</name>
    <dbReference type="NCBI Taxonomy" id="1850246"/>
    <lineage>
        <taxon>Bacteria</taxon>
        <taxon>Pseudomonadati</taxon>
        <taxon>Bacteroidota</taxon>
        <taxon>Flavobacteriia</taxon>
        <taxon>Flavobacteriales</taxon>
        <taxon>Flavobacteriaceae</taxon>
        <taxon>Urechidicola</taxon>
    </lineage>
</organism>
<evidence type="ECO:0000313" key="4">
    <source>
        <dbReference type="Proteomes" id="UP000176050"/>
    </source>
</evidence>
<evidence type="ECO:0000313" key="3">
    <source>
        <dbReference type="EMBL" id="AOW22049.1"/>
    </source>
</evidence>
<dbReference type="AlphaFoldDB" id="A0A1D8PBS5"/>
<protein>
    <recommendedName>
        <fullName evidence="2">DM13 domain-containing protein</fullName>
    </recommendedName>
</protein>
<accession>A0A1D8PBS5</accession>
<feature type="chain" id="PRO_5009110990" description="DM13 domain-containing protein" evidence="1">
    <location>
        <begin position="21"/>
        <end position="141"/>
    </location>
</feature>
<reference evidence="3 4" key="1">
    <citation type="submission" date="2016-10" db="EMBL/GenBank/DDBJ databases">
        <title>Lutibacter sp. LPB0138, isolated from marine gastropod.</title>
        <authorList>
            <person name="Kim E."/>
            <person name="Yi H."/>
        </authorList>
    </citation>
    <scope>NUCLEOTIDE SEQUENCE [LARGE SCALE GENOMIC DNA]</scope>
    <source>
        <strain evidence="3 4">LPB0138</strain>
    </source>
</reference>
<feature type="signal peptide" evidence="1">
    <location>
        <begin position="1"/>
        <end position="20"/>
    </location>
</feature>
<evidence type="ECO:0000256" key="1">
    <source>
        <dbReference type="SAM" id="SignalP"/>
    </source>
</evidence>
<dbReference type="PROSITE" id="PS51549">
    <property type="entry name" value="DM13"/>
    <property type="match status" value="1"/>
</dbReference>
<feature type="domain" description="DM13" evidence="2">
    <location>
        <begin position="43"/>
        <end position="141"/>
    </location>
</feature>
<dbReference type="STRING" id="1850246.LPB138_07945"/>
<proteinExistence type="predicted"/>
<dbReference type="InterPro" id="IPR019545">
    <property type="entry name" value="DM13_domain"/>
</dbReference>
<dbReference type="EMBL" id="CP017478">
    <property type="protein sequence ID" value="AOW22049.1"/>
    <property type="molecule type" value="Genomic_DNA"/>
</dbReference>
<dbReference type="PROSITE" id="PS51257">
    <property type="entry name" value="PROKAR_LIPOPROTEIN"/>
    <property type="match status" value="1"/>
</dbReference>
<gene>
    <name evidence="3" type="ORF">LPB138_07945</name>
</gene>
<dbReference type="KEGG" id="lul:LPB138_07945"/>
<dbReference type="Pfam" id="PF10517">
    <property type="entry name" value="DM13"/>
    <property type="match status" value="1"/>
</dbReference>
<evidence type="ECO:0000259" key="2">
    <source>
        <dbReference type="PROSITE" id="PS51549"/>
    </source>
</evidence>
<keyword evidence="1" id="KW-0732">Signal</keyword>
<dbReference type="Proteomes" id="UP000176050">
    <property type="component" value="Chromosome"/>
</dbReference>